<dbReference type="SUPFAM" id="SSF52047">
    <property type="entry name" value="RNI-like"/>
    <property type="match status" value="1"/>
</dbReference>
<keyword evidence="4" id="KW-0547">Nucleotide-binding</keyword>
<dbReference type="InterPro" id="IPR041075">
    <property type="entry name" value="NOD1/2_WH"/>
</dbReference>
<dbReference type="Pfam" id="PF13516">
    <property type="entry name" value="LRR_6"/>
    <property type="match status" value="2"/>
</dbReference>
<dbReference type="InterPro" id="IPR001611">
    <property type="entry name" value="Leu-rich_rpt"/>
</dbReference>
<dbReference type="InterPro" id="IPR027417">
    <property type="entry name" value="P-loop_NTPase"/>
</dbReference>
<dbReference type="EMBL" id="JBFSEQ010000013">
    <property type="protein sequence ID" value="KAL2762725.1"/>
    <property type="molecule type" value="Genomic_DNA"/>
</dbReference>
<dbReference type="AlphaFoldDB" id="A0ABD2D838"/>
<keyword evidence="5" id="KW-0067">ATP-binding</keyword>
<dbReference type="Gene3D" id="3.80.10.10">
    <property type="entry name" value="Ribonuclease Inhibitor"/>
    <property type="match status" value="1"/>
</dbReference>
<keyword evidence="3" id="KW-0677">Repeat</keyword>
<dbReference type="PANTHER" id="PTHR45690:SF7">
    <property type="entry name" value="NACHT, LRR AND PYD DOMAINS-CONTAINING PROTEIN 5"/>
    <property type="match status" value="1"/>
</dbReference>
<dbReference type="InterPro" id="IPR032675">
    <property type="entry name" value="LRR_dom_sf"/>
</dbReference>
<protein>
    <submittedName>
        <fullName evidence="8">NACHT, LRR and PYD domains-containing protein 5</fullName>
    </submittedName>
</protein>
<evidence type="ECO:0000256" key="2">
    <source>
        <dbReference type="ARBA" id="ARBA00022614"/>
    </source>
</evidence>
<dbReference type="Pfam" id="PF17779">
    <property type="entry name" value="WHD_NOD2"/>
    <property type="match status" value="1"/>
</dbReference>
<organism evidence="8 9">
    <name type="scientific">Daubentonia madagascariensis</name>
    <name type="common">Aye-aye</name>
    <name type="synonym">Sciurus madagascariensis</name>
    <dbReference type="NCBI Taxonomy" id="31869"/>
    <lineage>
        <taxon>Eukaryota</taxon>
        <taxon>Metazoa</taxon>
        <taxon>Chordata</taxon>
        <taxon>Craniata</taxon>
        <taxon>Vertebrata</taxon>
        <taxon>Euteleostomi</taxon>
        <taxon>Mammalia</taxon>
        <taxon>Eutheria</taxon>
        <taxon>Euarchontoglires</taxon>
        <taxon>Primates</taxon>
        <taxon>Strepsirrhini</taxon>
        <taxon>Chiromyiformes</taxon>
        <taxon>Daubentoniidae</taxon>
        <taxon>Daubentonia</taxon>
    </lineage>
</organism>
<comment type="caution">
    <text evidence="8">The sequence shown here is derived from an EMBL/GenBank/DDBJ whole genome shotgun (WGS) entry which is preliminary data.</text>
</comment>
<dbReference type="PANTHER" id="PTHR45690">
    <property type="entry name" value="NACHT, LRR AND PYD DOMAINS-CONTAINING PROTEIN 12"/>
    <property type="match status" value="1"/>
</dbReference>
<dbReference type="InterPro" id="IPR041267">
    <property type="entry name" value="NLRP_HD2"/>
</dbReference>
<evidence type="ECO:0000256" key="1">
    <source>
        <dbReference type="ARBA" id="ARBA00008665"/>
    </source>
</evidence>
<gene>
    <name evidence="8" type="ORF">WCI35_031148</name>
</gene>
<dbReference type="Pfam" id="PF17776">
    <property type="entry name" value="NLRC4_HD2"/>
    <property type="match status" value="1"/>
</dbReference>
<feature type="region of interest" description="Disordered" evidence="6">
    <location>
        <begin position="1"/>
        <end position="32"/>
    </location>
</feature>
<dbReference type="InterPro" id="IPR050637">
    <property type="entry name" value="NLRP_innate_immun_reg"/>
</dbReference>
<evidence type="ECO:0000256" key="5">
    <source>
        <dbReference type="ARBA" id="ARBA00022840"/>
    </source>
</evidence>
<dbReference type="Gene3D" id="3.40.50.300">
    <property type="entry name" value="P-loop containing nucleotide triphosphate hydrolases"/>
    <property type="match status" value="1"/>
</dbReference>
<dbReference type="InterPro" id="IPR007111">
    <property type="entry name" value="NACHT_NTPase"/>
</dbReference>
<dbReference type="Pfam" id="PF05729">
    <property type="entry name" value="NACHT"/>
    <property type="match status" value="1"/>
</dbReference>
<evidence type="ECO:0000256" key="3">
    <source>
        <dbReference type="ARBA" id="ARBA00022737"/>
    </source>
</evidence>
<dbReference type="PROSITE" id="PS50837">
    <property type="entry name" value="NACHT"/>
    <property type="match status" value="1"/>
</dbReference>
<sequence>HSLAEIPKDSEPVKTDQGPSKEEGSDQGGDKWDYKRHVMTKFSVRMDVYHGPEKSASDWTEMQMLAGAFNPDRGGFQPCTVVLHGKSGVGKSALARKIMLCWARGDLYQGMFSYVFFLHTREIQWRRESSFAELISREWPDSQAPVMEIMSQPERLLFVVDSFDDLNSALKDNTKLCGDWAEKQPMSVLIHSLLKKVLLPASSLIVTVRDVGIDKLKSVVVAPRYLLVRGISVEKRFHLFLEHISNEHQKMQVLRLMDTCELLDQCQVFSMCSLMCATLQLQEATEESVVPISLTFTGLYATFVFYQLTPQEMSQRCLNQEERAVLKGLCRMAVEGVWDMKSVFDSDDLMVHGLRESELATLFHMNVLLQDSHCEGYYTFFHLSLQEFCAALYYVLEGLERQPDLCPLFVEKIKSLMELKQTGFNFHLLQMKRFLFGLMNNEALRTLEVLLGCPIPLMVKQKLLHWVYLLGQQTNPTAPGDILDSFHCLYETQDEEFVRLALSSFQEVWLLINQKMDLVVSSFCLRRCPYLRKIRVDVKEVFSRDKKTWPVIPRWLDRCGLTHTCYLMISQILTTSSTSLKSLGLAGNKVTDQGMKPLCDALKVSQCILQKLTLEACGLTSSCCEVLSSALSCNQCLTSLNLVRNNFGPEGMVKLCSAFACPTSNLQIIG</sequence>
<evidence type="ECO:0000313" key="9">
    <source>
        <dbReference type="Proteomes" id="UP001610411"/>
    </source>
</evidence>
<dbReference type="Proteomes" id="UP001610411">
    <property type="component" value="Unassembled WGS sequence"/>
</dbReference>
<dbReference type="SMART" id="SM00368">
    <property type="entry name" value="LRR_RI"/>
    <property type="match status" value="3"/>
</dbReference>
<evidence type="ECO:0000256" key="6">
    <source>
        <dbReference type="SAM" id="MobiDB-lite"/>
    </source>
</evidence>
<feature type="non-terminal residue" evidence="8">
    <location>
        <position position="1"/>
    </location>
</feature>
<feature type="domain" description="NACHT" evidence="7">
    <location>
        <begin position="79"/>
        <end position="209"/>
    </location>
</feature>
<evidence type="ECO:0000313" key="8">
    <source>
        <dbReference type="EMBL" id="KAL2762725.1"/>
    </source>
</evidence>
<proteinExistence type="inferred from homology"/>
<comment type="similarity">
    <text evidence="1">Belongs to the NLRP family.</text>
</comment>
<keyword evidence="2" id="KW-0433">Leucine-rich repeat</keyword>
<dbReference type="GO" id="GO:0005524">
    <property type="term" value="F:ATP binding"/>
    <property type="evidence" value="ECO:0007669"/>
    <property type="project" value="UniProtKB-KW"/>
</dbReference>
<evidence type="ECO:0000259" key="7">
    <source>
        <dbReference type="PROSITE" id="PS50837"/>
    </source>
</evidence>
<name>A0ABD2D838_DAUMA</name>
<dbReference type="FunFam" id="3.40.50.300:FF:000442">
    <property type="entry name" value="NACHT, LRR and PYD domains-containing protein 3"/>
    <property type="match status" value="1"/>
</dbReference>
<keyword evidence="9" id="KW-1185">Reference proteome</keyword>
<evidence type="ECO:0000256" key="4">
    <source>
        <dbReference type="ARBA" id="ARBA00022741"/>
    </source>
</evidence>
<feature type="non-terminal residue" evidence="8">
    <location>
        <position position="670"/>
    </location>
</feature>
<accession>A0ABD2D838</accession>
<dbReference type="SUPFAM" id="SSF52540">
    <property type="entry name" value="P-loop containing nucleoside triphosphate hydrolases"/>
    <property type="match status" value="1"/>
</dbReference>
<reference evidence="8 9" key="1">
    <citation type="journal article" date="2024" name="G3 (Bethesda)">
        <title>A hybrid genome assembly of the endangered aye-aye (Daubentonia madagascariensis).</title>
        <authorList>
            <person name="Versoza C.J."/>
            <person name="Pfeifer S.P."/>
        </authorList>
    </citation>
    <scope>NUCLEOTIDE SEQUENCE [LARGE SCALE GENOMIC DNA]</scope>
    <source>
        <strain evidence="8">6821</strain>
    </source>
</reference>